<keyword evidence="5" id="KW-1185">Reference proteome</keyword>
<protein>
    <submittedName>
        <fullName evidence="4">Unnamed protein product</fullName>
    </submittedName>
</protein>
<evidence type="ECO:0000256" key="3">
    <source>
        <dbReference type="SAM" id="SignalP"/>
    </source>
</evidence>
<accession>A0A9W6WF95</accession>
<feature type="region of interest" description="Disordered" evidence="2">
    <location>
        <begin position="73"/>
        <end position="93"/>
    </location>
</feature>
<evidence type="ECO:0000313" key="5">
    <source>
        <dbReference type="Proteomes" id="UP001165063"/>
    </source>
</evidence>
<proteinExistence type="predicted"/>
<reference evidence="4" key="1">
    <citation type="submission" date="2023-04" db="EMBL/GenBank/DDBJ databases">
        <title>Ambrosiozyma monospora NBRC 1965.</title>
        <authorList>
            <person name="Ichikawa N."/>
            <person name="Sato H."/>
            <person name="Tonouchi N."/>
        </authorList>
    </citation>
    <scope>NUCLEOTIDE SEQUENCE</scope>
    <source>
        <strain evidence="4">NBRC 1965</strain>
    </source>
</reference>
<keyword evidence="1" id="KW-0560">Oxidoreductase</keyword>
<comment type="caution">
    <text evidence="4">The sequence shown here is derived from an EMBL/GenBank/DDBJ whole genome shotgun (WGS) entry which is preliminary data.</text>
</comment>
<dbReference type="PANTHER" id="PTHR30096:SF0">
    <property type="entry name" value="4,5-DOPA DIOXYGENASE EXTRADIOL-LIKE PROTEIN"/>
    <property type="match status" value="1"/>
</dbReference>
<dbReference type="PANTHER" id="PTHR30096">
    <property type="entry name" value="4,5-DOPA DIOXYGENASE EXTRADIOL-LIKE PROTEIN"/>
    <property type="match status" value="1"/>
</dbReference>
<feature type="region of interest" description="Disordered" evidence="2">
    <location>
        <begin position="49"/>
        <end position="68"/>
    </location>
</feature>
<dbReference type="GO" id="GO:0016491">
    <property type="term" value="F:oxidoreductase activity"/>
    <property type="evidence" value="ECO:0007669"/>
    <property type="project" value="UniProtKB-KW"/>
</dbReference>
<dbReference type="Gene3D" id="3.40.830.10">
    <property type="entry name" value="LigB-like"/>
    <property type="match status" value="1"/>
</dbReference>
<sequence>MNIKTILISIVVILMSLFLKSIISKQSTTTTTTATKTAITQLKRNISTTTSTTTTMSQPQLQLQPEAKSNPLTFEFTTSSSSNGEPASASSSASASASTTALPIFFLSHGGPTFADRDDPMGSNEGAWDETKKIGDLIKFKLKPKFIVVVSAHWQASRGSTGSGSDVIEVSVPSGLVKSAKSAKGAKGDGNDDYENDYGNGLPGEELFASQLNGGNQVSKQLDQVTDNSLIYDFYGFPARHYKSQFHTFGNLGLSQKIVEKLRNFKVQTTNTNTNTNTDTNTDANTNTTESEGTAIFKNAKLTTRGFDHGLWVPLRVAFGDTKVSDTQKYDVDVPMVQVSLPRSGDLQTSNVRS</sequence>
<gene>
    <name evidence="4" type="ORF">Amon01_000901600</name>
</gene>
<feature type="chain" id="PRO_5040806994" evidence="3">
    <location>
        <begin position="25"/>
        <end position="354"/>
    </location>
</feature>
<evidence type="ECO:0000313" key="4">
    <source>
        <dbReference type="EMBL" id="GME68360.1"/>
    </source>
</evidence>
<dbReference type="Proteomes" id="UP001165063">
    <property type="component" value="Unassembled WGS sequence"/>
</dbReference>
<feature type="signal peptide" evidence="3">
    <location>
        <begin position="1"/>
        <end position="24"/>
    </location>
</feature>
<dbReference type="AlphaFoldDB" id="A0A9W6WF95"/>
<dbReference type="EMBL" id="BSXU01009195">
    <property type="protein sequence ID" value="GME68360.1"/>
    <property type="molecule type" value="Genomic_DNA"/>
</dbReference>
<dbReference type="OrthoDB" id="7396853at2759"/>
<feature type="compositionally biased region" description="Low complexity" evidence="2">
    <location>
        <begin position="77"/>
        <end position="93"/>
    </location>
</feature>
<name>A0A9W6WF95_AMBMO</name>
<evidence type="ECO:0000256" key="1">
    <source>
        <dbReference type="ARBA" id="ARBA00023002"/>
    </source>
</evidence>
<organism evidence="4 5">
    <name type="scientific">Ambrosiozyma monospora</name>
    <name type="common">Yeast</name>
    <name type="synonym">Endomycopsis monosporus</name>
    <dbReference type="NCBI Taxonomy" id="43982"/>
    <lineage>
        <taxon>Eukaryota</taxon>
        <taxon>Fungi</taxon>
        <taxon>Dikarya</taxon>
        <taxon>Ascomycota</taxon>
        <taxon>Saccharomycotina</taxon>
        <taxon>Pichiomycetes</taxon>
        <taxon>Pichiales</taxon>
        <taxon>Pichiaceae</taxon>
        <taxon>Ambrosiozyma</taxon>
    </lineage>
</organism>
<feature type="region of interest" description="Disordered" evidence="2">
    <location>
        <begin position="270"/>
        <end position="289"/>
    </location>
</feature>
<keyword evidence="3" id="KW-0732">Signal</keyword>
<evidence type="ECO:0000256" key="2">
    <source>
        <dbReference type="SAM" id="MobiDB-lite"/>
    </source>
</evidence>
<feature type="region of interest" description="Disordered" evidence="2">
    <location>
        <begin position="179"/>
        <end position="198"/>
    </location>
</feature>
<dbReference type="SUPFAM" id="SSF53213">
    <property type="entry name" value="LigB-like"/>
    <property type="match status" value="2"/>
</dbReference>